<dbReference type="AlphaFoldDB" id="A0ABD7HG29"/>
<evidence type="ECO:0000313" key="1">
    <source>
        <dbReference type="EMBL" id="RIT28650.1"/>
    </source>
</evidence>
<accession>A0ABD7HG29</accession>
<gene>
    <name evidence="1" type="ORF">D2E76_27320</name>
</gene>
<protein>
    <submittedName>
        <fullName evidence="1">Uncharacterized protein</fullName>
    </submittedName>
</protein>
<organism evidence="1 2">
    <name type="scientific">Mycobacteroides abscessus</name>
    <dbReference type="NCBI Taxonomy" id="36809"/>
    <lineage>
        <taxon>Bacteria</taxon>
        <taxon>Bacillati</taxon>
        <taxon>Actinomycetota</taxon>
        <taxon>Actinomycetes</taxon>
        <taxon>Mycobacteriales</taxon>
        <taxon>Mycobacteriaceae</taxon>
        <taxon>Mycobacteroides</taxon>
    </lineage>
</organism>
<dbReference type="RefSeq" id="WP_119596627.1">
    <property type="nucleotide sequence ID" value="NZ_QXBN01000050.1"/>
</dbReference>
<proteinExistence type="predicted"/>
<comment type="caution">
    <text evidence="1">The sequence shown here is derived from an EMBL/GenBank/DDBJ whole genome shotgun (WGS) entry which is preliminary data.</text>
</comment>
<dbReference type="EMBL" id="QXBN01000050">
    <property type="protein sequence ID" value="RIT28650.1"/>
    <property type="molecule type" value="Genomic_DNA"/>
</dbReference>
<dbReference type="Proteomes" id="UP000284557">
    <property type="component" value="Unassembled WGS sequence"/>
</dbReference>
<name>A0ABD7HG29_9MYCO</name>
<reference evidence="1 2" key="1">
    <citation type="submission" date="2018-08" db="EMBL/GenBank/DDBJ databases">
        <title>Linezolid Resistance in Mycobacterium abscessus: MIC Distribution and Comprehensive Investigation of Resistance Mechanisms.</title>
        <authorList>
            <person name="Ye M."/>
            <person name="Xu L."/>
            <person name="Zou Y."/>
            <person name="Li B."/>
            <person name="Guo Q."/>
            <person name="Zhang Y."/>
            <person name="Zhan M."/>
            <person name="Xu B."/>
            <person name="Yu F."/>
            <person name="Zhang Z."/>
            <person name="Chu H."/>
        </authorList>
    </citation>
    <scope>NUCLEOTIDE SEQUENCE [LARGE SCALE GENOMIC DNA]</scope>
    <source>
        <strain evidence="1 2">G143</strain>
    </source>
</reference>
<sequence>MFVNELIDTADTIAGWTALGIKLSPELEKTIELHEAIRRTEVGHGFNIDITNLTPADVEATIHDLARHIVTAEAVGQNSPLANAKLRLLQTAAAQVIKLARQFAPEARNQLAVKFDKHAKAYTEAVQKLPEELTSESLIAAGPDAVSAYSVAQAEVEHLREVRSWVSDVRRIPGLSAGEDNHVLNVLRPCDIEQLHRIDAALYAKVDPVLDRIDRVFVTAVREGVEFGINLPAESQRIRAELAYSPTIEFNH</sequence>
<evidence type="ECO:0000313" key="2">
    <source>
        <dbReference type="Proteomes" id="UP000284557"/>
    </source>
</evidence>